<dbReference type="EMBL" id="CACRXK020007566">
    <property type="protein sequence ID" value="CAB4012580.1"/>
    <property type="molecule type" value="Genomic_DNA"/>
</dbReference>
<reference evidence="1" key="1">
    <citation type="submission" date="2020-04" db="EMBL/GenBank/DDBJ databases">
        <authorList>
            <person name="Alioto T."/>
            <person name="Alioto T."/>
            <person name="Gomez Garrido J."/>
        </authorList>
    </citation>
    <scope>NUCLEOTIDE SEQUENCE</scope>
    <source>
        <strain evidence="1">A484AB</strain>
    </source>
</reference>
<dbReference type="Proteomes" id="UP001152795">
    <property type="component" value="Unassembled WGS sequence"/>
</dbReference>
<protein>
    <submittedName>
        <fullName evidence="1">Tetratricopeptide repeat 28</fullName>
    </submittedName>
</protein>
<feature type="non-terminal residue" evidence="1">
    <location>
        <position position="66"/>
    </location>
</feature>
<dbReference type="Gene3D" id="3.40.50.12690">
    <property type="match status" value="1"/>
</dbReference>
<organism evidence="1 2">
    <name type="scientific">Paramuricea clavata</name>
    <name type="common">Red gorgonian</name>
    <name type="synonym">Violescent sea-whip</name>
    <dbReference type="NCBI Taxonomy" id="317549"/>
    <lineage>
        <taxon>Eukaryota</taxon>
        <taxon>Metazoa</taxon>
        <taxon>Cnidaria</taxon>
        <taxon>Anthozoa</taxon>
        <taxon>Octocorallia</taxon>
        <taxon>Malacalcyonacea</taxon>
        <taxon>Plexauridae</taxon>
        <taxon>Paramuricea</taxon>
    </lineage>
</organism>
<keyword evidence="2" id="KW-1185">Reference proteome</keyword>
<gene>
    <name evidence="1" type="ORF">PACLA_8A031189</name>
</gene>
<sequence>MSADDPNHHFIVKPFPGATVSDMEDFVMPLTRRTPDKMTLHVGTNDLRSHSTPKIIADSIVNIVTQ</sequence>
<comment type="caution">
    <text evidence="1">The sequence shown here is derived from an EMBL/GenBank/DDBJ whole genome shotgun (WGS) entry which is preliminary data.</text>
</comment>
<name>A0A7D9IT37_PARCT</name>
<dbReference type="SUPFAM" id="SSF52266">
    <property type="entry name" value="SGNH hydrolase"/>
    <property type="match status" value="1"/>
</dbReference>
<proteinExistence type="predicted"/>
<evidence type="ECO:0000313" key="2">
    <source>
        <dbReference type="Proteomes" id="UP001152795"/>
    </source>
</evidence>
<dbReference type="AlphaFoldDB" id="A0A7D9IT37"/>
<evidence type="ECO:0000313" key="1">
    <source>
        <dbReference type="EMBL" id="CAB4012580.1"/>
    </source>
</evidence>
<dbReference type="OrthoDB" id="5982747at2759"/>
<accession>A0A7D9IT37</accession>